<evidence type="ECO:0000256" key="4">
    <source>
        <dbReference type="ARBA" id="ARBA00022989"/>
    </source>
</evidence>
<dbReference type="InterPro" id="IPR014743">
    <property type="entry name" value="Cl-channel_core"/>
</dbReference>
<dbReference type="Gene3D" id="3.10.580.10">
    <property type="entry name" value="CBS-domain"/>
    <property type="match status" value="1"/>
</dbReference>
<dbReference type="RefSeq" id="WP_149892627.1">
    <property type="nucleotide sequence ID" value="NZ_JBHUFA010000004.1"/>
</dbReference>
<evidence type="ECO:0000256" key="8">
    <source>
        <dbReference type="ARBA" id="ARBA00023214"/>
    </source>
</evidence>
<dbReference type="PRINTS" id="PR00762">
    <property type="entry name" value="CLCHANNEL"/>
</dbReference>
<evidence type="ECO:0000256" key="7">
    <source>
        <dbReference type="ARBA" id="ARBA00023173"/>
    </source>
</evidence>
<keyword evidence="9" id="KW-0407">Ion channel</keyword>
<feature type="transmembrane region" description="Helical" evidence="10">
    <location>
        <begin position="365"/>
        <end position="388"/>
    </location>
</feature>
<feature type="transmembrane region" description="Helical" evidence="10">
    <location>
        <begin position="216"/>
        <end position="237"/>
    </location>
</feature>
<comment type="subcellular location">
    <subcellularLocation>
        <location evidence="1">Membrane</location>
        <topology evidence="1">Multi-pass membrane protein</topology>
    </subcellularLocation>
</comment>
<dbReference type="PANTHER" id="PTHR43427">
    <property type="entry name" value="CHLORIDE CHANNEL PROTEIN CLC-E"/>
    <property type="match status" value="1"/>
</dbReference>
<feature type="transmembrane region" description="Helical" evidence="10">
    <location>
        <begin position="178"/>
        <end position="204"/>
    </location>
</feature>
<reference evidence="12" key="1">
    <citation type="journal article" date="2019" name="Int. J. Syst. Evol. Microbiol.">
        <title>The Global Catalogue of Microorganisms (GCM) 10K type strain sequencing project: providing services to taxonomists for standard genome sequencing and annotation.</title>
        <authorList>
            <consortium name="The Broad Institute Genomics Platform"/>
            <consortium name="The Broad Institute Genome Sequencing Center for Infectious Disease"/>
            <person name="Wu L."/>
            <person name="Ma J."/>
        </authorList>
    </citation>
    <scope>NUCLEOTIDE SEQUENCE [LARGE SCALE GENOMIC DNA]</scope>
    <source>
        <strain evidence="12">JCM 3369</strain>
    </source>
</reference>
<feature type="transmembrane region" description="Helical" evidence="10">
    <location>
        <begin position="81"/>
        <end position="101"/>
    </location>
</feature>
<protein>
    <submittedName>
        <fullName evidence="11">Chloride channel protein</fullName>
    </submittedName>
</protein>
<gene>
    <name evidence="11" type="ORF">ACFSC7_13355</name>
</gene>
<feature type="transmembrane region" description="Helical" evidence="10">
    <location>
        <begin position="339"/>
        <end position="359"/>
    </location>
</feature>
<keyword evidence="2" id="KW-0813">Transport</keyword>
<dbReference type="SUPFAM" id="SSF81340">
    <property type="entry name" value="Clc chloride channel"/>
    <property type="match status" value="1"/>
</dbReference>
<keyword evidence="5" id="KW-0406">Ion transport</keyword>
<proteinExistence type="predicted"/>
<keyword evidence="4 10" id="KW-1133">Transmembrane helix</keyword>
<evidence type="ECO:0000256" key="10">
    <source>
        <dbReference type="SAM" id="Phobius"/>
    </source>
</evidence>
<dbReference type="CDD" id="cd00400">
    <property type="entry name" value="Voltage_gated_ClC"/>
    <property type="match status" value="1"/>
</dbReference>
<evidence type="ECO:0000313" key="12">
    <source>
        <dbReference type="Proteomes" id="UP001597327"/>
    </source>
</evidence>
<feature type="transmembrane region" description="Helical" evidence="10">
    <location>
        <begin position="258"/>
        <end position="276"/>
    </location>
</feature>
<keyword evidence="8" id="KW-0868">Chloride</keyword>
<keyword evidence="6 10" id="KW-0472">Membrane</keyword>
<dbReference type="PANTHER" id="PTHR43427:SF6">
    <property type="entry name" value="CHLORIDE CHANNEL PROTEIN CLC-E"/>
    <property type="match status" value="1"/>
</dbReference>
<evidence type="ECO:0000313" key="11">
    <source>
        <dbReference type="EMBL" id="MFD1696509.1"/>
    </source>
</evidence>
<dbReference type="SUPFAM" id="SSF54631">
    <property type="entry name" value="CBS-domain pair"/>
    <property type="match status" value="1"/>
</dbReference>
<dbReference type="InterPro" id="IPR001807">
    <property type="entry name" value="ClC"/>
</dbReference>
<evidence type="ECO:0000256" key="1">
    <source>
        <dbReference type="ARBA" id="ARBA00004141"/>
    </source>
</evidence>
<evidence type="ECO:0000256" key="5">
    <source>
        <dbReference type="ARBA" id="ARBA00023065"/>
    </source>
</evidence>
<evidence type="ECO:0000256" key="2">
    <source>
        <dbReference type="ARBA" id="ARBA00022448"/>
    </source>
</evidence>
<keyword evidence="7" id="KW-0869">Chloride channel</keyword>
<dbReference type="Gene3D" id="1.10.3080.10">
    <property type="entry name" value="Clc chloride channel"/>
    <property type="match status" value="1"/>
</dbReference>
<dbReference type="Proteomes" id="UP001597327">
    <property type="component" value="Unassembled WGS sequence"/>
</dbReference>
<feature type="transmembrane region" description="Helical" evidence="10">
    <location>
        <begin position="400"/>
        <end position="422"/>
    </location>
</feature>
<feature type="transmembrane region" description="Helical" evidence="10">
    <location>
        <begin position="296"/>
        <end position="318"/>
    </location>
</feature>
<feature type="transmembrane region" description="Helical" evidence="10">
    <location>
        <begin position="32"/>
        <end position="55"/>
    </location>
</feature>
<accession>A0ABW4JXV1</accession>
<dbReference type="InterPro" id="IPR046342">
    <property type="entry name" value="CBS_dom_sf"/>
</dbReference>
<feature type="transmembrane region" description="Helical" evidence="10">
    <location>
        <begin position="428"/>
        <end position="449"/>
    </location>
</feature>
<dbReference type="Pfam" id="PF00654">
    <property type="entry name" value="Voltage_CLC"/>
    <property type="match status" value="1"/>
</dbReference>
<evidence type="ECO:0000256" key="9">
    <source>
        <dbReference type="ARBA" id="ARBA00023303"/>
    </source>
</evidence>
<dbReference type="EMBL" id="JBHUFA010000004">
    <property type="protein sequence ID" value="MFD1696509.1"/>
    <property type="molecule type" value="Genomic_DNA"/>
</dbReference>
<evidence type="ECO:0000256" key="6">
    <source>
        <dbReference type="ARBA" id="ARBA00023136"/>
    </source>
</evidence>
<keyword evidence="3 10" id="KW-0812">Transmembrane</keyword>
<dbReference type="InterPro" id="IPR050368">
    <property type="entry name" value="ClC-type_chloride_channel"/>
</dbReference>
<evidence type="ECO:0000256" key="3">
    <source>
        <dbReference type="ARBA" id="ARBA00022692"/>
    </source>
</evidence>
<name>A0ABW4JXV1_9HYPH</name>
<sequence length="606" mass="63795">MSVSHPAAPHDGADVLAAPDAPIEDRVFSTPVMCLIAVLIGLVAAAGAAIFHHLINVVHNLFFYGVLSTHYNANEFEAPSAWGAGIILSPVIGGLIVVWIVRTFAPEAKGHGVPEVMFAIYHKKGNIRGAVALAKTLASAISIGSGASVGREGPIIQIGASFGSTIARFLNVSRWQKITLLSAGAGAGIAATFNTPLGGVLFAVEMLLPEVSNRTFLPVVVATATATYVSHMVFGLDPAFLMPLADVTISEAVDPVQLLAYGVLGALAGVMSWAFIKTLAKCEDLFPALGINDYLQNVIGMLMVGLLAYGFFVVTGHYHTSGVGYATIQDILNGSPYTLALLACLLFGKVFATSVSLGAGASGGVFSPSLFIGATLGGLVGVAGSLIFPEHGFQPAEFAMVGMAAVVGGATGAAMTAIVMLFEMTRDYNVIVPLVLAVALAVGVRRALIQENIYTIKLRNRGKVVPTNRHTNMYLVQQARELMATNVKILPIDMAVEEALHVVANEGIDHVIAADGARIAGYVRFGTVPYAPDRYAGQTLKDLLRTDYVVSPKFSILNTIISRMNQRGRSFAIITDTAARVPRPDDVVGVIDRTEIADAVIANHYD</sequence>
<comment type="caution">
    <text evidence="11">The sequence shown here is derived from an EMBL/GenBank/DDBJ whole genome shotgun (WGS) entry which is preliminary data.</text>
</comment>
<organism evidence="11 12">
    <name type="scientific">Roseibium aestuarii</name>
    <dbReference type="NCBI Taxonomy" id="2600299"/>
    <lineage>
        <taxon>Bacteria</taxon>
        <taxon>Pseudomonadati</taxon>
        <taxon>Pseudomonadota</taxon>
        <taxon>Alphaproteobacteria</taxon>
        <taxon>Hyphomicrobiales</taxon>
        <taxon>Stappiaceae</taxon>
        <taxon>Roseibium</taxon>
    </lineage>
</organism>
<keyword evidence="12" id="KW-1185">Reference proteome</keyword>